<dbReference type="KEGG" id="mcha:111009645"/>
<dbReference type="CDD" id="cd06257">
    <property type="entry name" value="DnaJ"/>
    <property type="match status" value="1"/>
</dbReference>
<feature type="transmembrane region" description="Helical" evidence="2">
    <location>
        <begin position="263"/>
        <end position="288"/>
    </location>
</feature>
<dbReference type="PROSITE" id="PS50076">
    <property type="entry name" value="DNAJ_2"/>
    <property type="match status" value="1"/>
</dbReference>
<dbReference type="GeneID" id="111009645"/>
<dbReference type="AlphaFoldDB" id="A0A6J1CA88"/>
<dbReference type="InterPro" id="IPR018253">
    <property type="entry name" value="DnaJ_domain_CS"/>
</dbReference>
<feature type="region of interest" description="Disordered" evidence="1">
    <location>
        <begin position="1"/>
        <end position="99"/>
    </location>
</feature>
<organism evidence="4 5">
    <name type="scientific">Momordica charantia</name>
    <name type="common">Bitter gourd</name>
    <name type="synonym">Balsam pear</name>
    <dbReference type="NCBI Taxonomy" id="3673"/>
    <lineage>
        <taxon>Eukaryota</taxon>
        <taxon>Viridiplantae</taxon>
        <taxon>Streptophyta</taxon>
        <taxon>Embryophyta</taxon>
        <taxon>Tracheophyta</taxon>
        <taxon>Spermatophyta</taxon>
        <taxon>Magnoliopsida</taxon>
        <taxon>eudicotyledons</taxon>
        <taxon>Gunneridae</taxon>
        <taxon>Pentapetalae</taxon>
        <taxon>rosids</taxon>
        <taxon>fabids</taxon>
        <taxon>Cucurbitales</taxon>
        <taxon>Cucurbitaceae</taxon>
        <taxon>Momordiceae</taxon>
        <taxon>Momordica</taxon>
    </lineage>
</organism>
<dbReference type="PANTHER" id="PTHR45270:SF4">
    <property type="entry name" value="CHAPERONE DNAJ-DOMAIN SUPERFAMILY PROTEIN"/>
    <property type="match status" value="1"/>
</dbReference>
<feature type="domain" description="J" evidence="3">
    <location>
        <begin position="436"/>
        <end position="503"/>
    </location>
</feature>
<evidence type="ECO:0000259" key="3">
    <source>
        <dbReference type="PROSITE" id="PS50076"/>
    </source>
</evidence>
<feature type="compositionally biased region" description="Low complexity" evidence="1">
    <location>
        <begin position="651"/>
        <end position="661"/>
    </location>
</feature>
<dbReference type="Gene3D" id="1.10.287.110">
    <property type="entry name" value="DnaJ domain"/>
    <property type="match status" value="1"/>
</dbReference>
<name>A0A6J1CA88_MOMCH</name>
<feature type="region of interest" description="Disordered" evidence="1">
    <location>
        <begin position="689"/>
        <end position="734"/>
    </location>
</feature>
<feature type="compositionally biased region" description="Basic residues" evidence="1">
    <location>
        <begin position="724"/>
        <end position="734"/>
    </location>
</feature>
<feature type="compositionally biased region" description="Basic residues" evidence="1">
    <location>
        <begin position="70"/>
        <end position="79"/>
    </location>
</feature>
<sequence>MARKGNQQKAGSERHASNSKKRGSDLQSKGQGRAQEIKVFPGEELPKDNRHSKLFEEGMVNNDSGGGTKNVKKSVKSLRKGKEGTEGLHVPEEPPFFHKESVSCNGNIEGSSMGEQYKGSTGDEEQDTLDGNFSWLNGEHIRNVMDNLKFSDNVLVKGFVESLSSIFEAARVLLEQQRPLFNSMKNNLLNTGDSVGKKIMKAYPIVLKWMMHLGNIMLLVSIVWLDCALRGIDSFIRMGTTSFFSVIWFSILSTIAMVGTLKFLMVLVVAASIGIFIGFGFAILVIGISGAAFLWFYGNFWTTMLILFLGGLAFILSHERIALSITTLYSVYCAWVCTGWLGLLLGLNLSFISSDVLIYALKNNINEHRRSNRYPEHTPGMQDQPGFFHDDPMQASSSESSAGLAADRNPGTPSTSGTDSEISSEDEVIRLLNCKDHYVALGLPRYGNIDPSLLKKEYRKKAMLVHPDKNMGNEKAAEAFKKLQNAYEVLLDSLKRKNYDDELRREELLNIFHRFQSDSQKNGGSGPAAFSRSAADREDPFGESRRIACKKCNNFHLWIHTSKFKSQARWCQECKDFHQAKDGDGWVEQSSQPFLFGLLQKVDAPSAYVCAESRIYDATEWYICQGMRCPANTHRPSFHVNTSVTSKQNTSRGSSSSQRGGQMPGSNTEENMTEEEFFEWFQNVMQTGMFDNGGGSGNATESPSASGKAGGSFNRSSSNSGSGNKKKKKGKKQW</sequence>
<dbReference type="PROSITE" id="PS00636">
    <property type="entry name" value="DNAJ_1"/>
    <property type="match status" value="1"/>
</dbReference>
<feature type="compositionally biased region" description="Polar residues" evidence="1">
    <location>
        <begin position="411"/>
        <end position="421"/>
    </location>
</feature>
<dbReference type="OrthoDB" id="1507364at2759"/>
<evidence type="ECO:0000256" key="2">
    <source>
        <dbReference type="SAM" id="Phobius"/>
    </source>
</evidence>
<dbReference type="Pfam" id="PF14901">
    <property type="entry name" value="Jiv90"/>
    <property type="match status" value="1"/>
</dbReference>
<keyword evidence="2" id="KW-0472">Membrane</keyword>
<dbReference type="InterPro" id="IPR001623">
    <property type="entry name" value="DnaJ_domain"/>
</dbReference>
<feature type="transmembrane region" description="Helical" evidence="2">
    <location>
        <begin position="294"/>
        <end position="316"/>
    </location>
</feature>
<evidence type="ECO:0000313" key="5">
    <source>
        <dbReference type="RefSeq" id="XP_022138479.1"/>
    </source>
</evidence>
<feature type="compositionally biased region" description="Low complexity" evidence="1">
    <location>
        <begin position="711"/>
        <end position="723"/>
    </location>
</feature>
<feature type="region of interest" description="Disordered" evidence="1">
    <location>
        <begin position="640"/>
        <end position="672"/>
    </location>
</feature>
<dbReference type="PANTHER" id="PTHR45270">
    <property type="entry name" value="OS03G0832900 PROTEIN"/>
    <property type="match status" value="1"/>
</dbReference>
<dbReference type="InterPro" id="IPR036869">
    <property type="entry name" value="J_dom_sf"/>
</dbReference>
<dbReference type="PRINTS" id="PR00625">
    <property type="entry name" value="JDOMAIN"/>
</dbReference>
<keyword evidence="2" id="KW-1133">Transmembrane helix</keyword>
<dbReference type="Proteomes" id="UP000504603">
    <property type="component" value="Unplaced"/>
</dbReference>
<dbReference type="SUPFAM" id="SSF46565">
    <property type="entry name" value="Chaperone J-domain"/>
    <property type="match status" value="1"/>
</dbReference>
<feature type="transmembrane region" description="Helical" evidence="2">
    <location>
        <begin position="328"/>
        <end position="352"/>
    </location>
</feature>
<protein>
    <submittedName>
        <fullName evidence="5">Uncharacterized protein LOC111009645</fullName>
    </submittedName>
</protein>
<feature type="compositionally biased region" description="Polar residues" evidence="1">
    <location>
        <begin position="640"/>
        <end position="650"/>
    </location>
</feature>
<keyword evidence="4" id="KW-1185">Reference proteome</keyword>
<feature type="compositionally biased region" description="Low complexity" evidence="1">
    <location>
        <begin position="395"/>
        <end position="406"/>
    </location>
</feature>
<reference evidence="5" key="1">
    <citation type="submission" date="2025-08" db="UniProtKB">
        <authorList>
            <consortium name="RefSeq"/>
        </authorList>
    </citation>
    <scope>IDENTIFICATION</scope>
    <source>
        <strain evidence="5">OHB3-1</strain>
    </source>
</reference>
<accession>A0A6J1CA88</accession>
<keyword evidence="2" id="KW-0812">Transmembrane</keyword>
<feature type="transmembrane region" description="Helical" evidence="2">
    <location>
        <begin position="236"/>
        <end position="256"/>
    </location>
</feature>
<feature type="compositionally biased region" description="Polar residues" evidence="1">
    <location>
        <begin position="1"/>
        <end position="10"/>
    </location>
</feature>
<feature type="compositionally biased region" description="Basic and acidic residues" evidence="1">
    <location>
        <begin position="44"/>
        <end position="56"/>
    </location>
</feature>
<dbReference type="SMART" id="SM00271">
    <property type="entry name" value="DnaJ"/>
    <property type="match status" value="1"/>
</dbReference>
<evidence type="ECO:0000256" key="1">
    <source>
        <dbReference type="SAM" id="MobiDB-lite"/>
    </source>
</evidence>
<dbReference type="RefSeq" id="XP_022138479.1">
    <property type="nucleotide sequence ID" value="XM_022282787.1"/>
</dbReference>
<evidence type="ECO:0000313" key="4">
    <source>
        <dbReference type="Proteomes" id="UP000504603"/>
    </source>
</evidence>
<dbReference type="InterPro" id="IPR032843">
    <property type="entry name" value="Jiv"/>
</dbReference>
<proteinExistence type="predicted"/>
<gene>
    <name evidence="5" type="primary">LOC111009645</name>
</gene>
<feature type="compositionally biased region" description="Basic and acidic residues" evidence="1">
    <location>
        <begin position="80"/>
        <end position="99"/>
    </location>
</feature>
<feature type="transmembrane region" description="Helical" evidence="2">
    <location>
        <begin position="205"/>
        <end position="224"/>
    </location>
</feature>
<feature type="region of interest" description="Disordered" evidence="1">
    <location>
        <begin position="370"/>
        <end position="423"/>
    </location>
</feature>
<dbReference type="Pfam" id="PF00226">
    <property type="entry name" value="DnaJ"/>
    <property type="match status" value="1"/>
</dbReference>